<dbReference type="KEGG" id="tagg:NF865_00690"/>
<feature type="domain" description="DUF4268" evidence="1">
    <location>
        <begin position="219"/>
        <end position="356"/>
    </location>
</feature>
<proteinExistence type="predicted"/>
<evidence type="ECO:0000313" key="2">
    <source>
        <dbReference type="EMBL" id="USS40783.1"/>
    </source>
</evidence>
<name>A0A9E7MXM9_THEAG</name>
<reference evidence="2" key="2">
    <citation type="submission" date="2022-06" db="EMBL/GenBank/DDBJ databases">
        <authorList>
            <person name="Park Y.-J."/>
        </authorList>
    </citation>
    <scope>NUCLEOTIDE SEQUENCE</scope>
    <source>
        <strain evidence="2">TY</strain>
    </source>
</reference>
<reference evidence="2" key="1">
    <citation type="journal article" date="1998" name="Int. J. Syst. Bacteriol. 48 Pt">
        <title>Thermococcus guaymasensis sp. nov. and Thermococcus aggregans sp. nov., two novel thermophilic archaea isolated from the Guaymas Basin hydrothermal vent site.</title>
        <authorList>
            <person name="Canganella F."/>
            <person name="Jones W.J."/>
            <person name="Gambacorta A."/>
            <person name="Antranikian G."/>
        </authorList>
    </citation>
    <scope>NUCLEOTIDE SEQUENCE</scope>
    <source>
        <strain evidence="2">TY</strain>
    </source>
</reference>
<evidence type="ECO:0000313" key="3">
    <source>
        <dbReference type="Proteomes" id="UP001055732"/>
    </source>
</evidence>
<organism evidence="2 3">
    <name type="scientific">Thermococcus aggregans</name>
    <dbReference type="NCBI Taxonomy" id="110163"/>
    <lineage>
        <taxon>Archaea</taxon>
        <taxon>Methanobacteriati</taxon>
        <taxon>Methanobacteriota</taxon>
        <taxon>Thermococci</taxon>
        <taxon>Thermococcales</taxon>
        <taxon>Thermococcaceae</taxon>
        <taxon>Thermococcus</taxon>
    </lineage>
</organism>
<dbReference type="AlphaFoldDB" id="A0A9E7MXM9"/>
<dbReference type="RefSeq" id="WP_253304734.1">
    <property type="nucleotide sequence ID" value="NZ_CP099582.1"/>
</dbReference>
<sequence>MGYIVIKNGSKVEIIGEGDFSTDKDEKYLHTLVEKNPQIILKEITENDVVTLASHLKLPSGGELDLLLVDSAGNLILVELKKGKGHREAIAQLLDYASDLQQMSESELFSSANVKFQSIEEIYRHFYANDEEFSYDDFKRNFLESLTNPNKIQLLLVSYTIGDDTLRLAGWLRKFGIKILCVEFDYFKSENKEIFVPKLRGSMEETERIERKTETQEKYLRFFSEILSSFKERKPGVTERRATTDSWLQIPAGFSSVHFEWLFRGREPNKILEVGLHFEDKKEDFNQMLLDYFKSKESVLKKELEAEDLKFGKLGSKWRKIYVEKIVGSLDKALESDEIKEWAVRMMIKFYEIFKESGEIEKAIQAVRET</sequence>
<dbReference type="Gene3D" id="3.40.1350.10">
    <property type="match status" value="1"/>
</dbReference>
<dbReference type="EMBL" id="CP099582">
    <property type="protein sequence ID" value="USS40783.1"/>
    <property type="molecule type" value="Genomic_DNA"/>
</dbReference>
<dbReference type="InterPro" id="IPR025364">
    <property type="entry name" value="DUF4268"/>
</dbReference>
<accession>A0A9E7MXM9</accession>
<gene>
    <name evidence="2" type="ORF">NF865_00690</name>
</gene>
<dbReference type="Pfam" id="PF14088">
    <property type="entry name" value="DUF4268"/>
    <property type="match status" value="1"/>
</dbReference>
<keyword evidence="3" id="KW-1185">Reference proteome</keyword>
<dbReference type="GO" id="GO:0003676">
    <property type="term" value="F:nucleic acid binding"/>
    <property type="evidence" value="ECO:0007669"/>
    <property type="project" value="InterPro"/>
</dbReference>
<dbReference type="Proteomes" id="UP001055732">
    <property type="component" value="Chromosome"/>
</dbReference>
<protein>
    <submittedName>
        <fullName evidence="2">DUF4268 domain-containing protein</fullName>
    </submittedName>
</protein>
<dbReference type="InterPro" id="IPR011856">
    <property type="entry name" value="tRNA_endonuc-like_dom_sf"/>
</dbReference>
<evidence type="ECO:0000259" key="1">
    <source>
        <dbReference type="Pfam" id="PF14088"/>
    </source>
</evidence>